<evidence type="ECO:0000259" key="2">
    <source>
        <dbReference type="Pfam" id="PF09588"/>
    </source>
</evidence>
<reference evidence="3 4" key="1">
    <citation type="submission" date="2015-10" db="EMBL/GenBank/DDBJ databases">
        <title>Transcriptomic analysis of a linuron degrading triple-species bacterial consortium.</title>
        <authorList>
            <person name="Albers P."/>
        </authorList>
    </citation>
    <scope>NUCLEOTIDE SEQUENCE [LARGE SCALE GENOMIC DNA]</scope>
    <source>
        <strain evidence="3 4">WDL6</strain>
    </source>
</reference>
<proteinExistence type="predicted"/>
<sequence length="211" mass="23832">MLRNFPIQILDHEQGSEEWLASRAGVPSSSEFATIMAKGRGGGESKTRKTYLYKLAAERIMGKPTQTWAGNAHTERGHELEPEARALYAMLHDADPQQVGFIRRGPVGCSPDSLVGKSGLLEIKTKLPHLQIEVLEAGVLPPEHKAQVQGQLWVTDREWVDFFSYWPGLPEFRIRVYREPIYIAEMSTDVQQFCQELDALTERLSKLREAA</sequence>
<dbReference type="PANTHER" id="PTHR46609">
    <property type="entry name" value="EXONUCLEASE, PHAGE-TYPE/RECB, C-TERMINAL DOMAIN-CONTAINING PROTEIN"/>
    <property type="match status" value="1"/>
</dbReference>
<dbReference type="InterPro" id="IPR011335">
    <property type="entry name" value="Restrct_endonuc-II-like"/>
</dbReference>
<keyword evidence="4" id="KW-1185">Reference proteome</keyword>
<dbReference type="InterPro" id="IPR019080">
    <property type="entry name" value="YqaJ_viral_recombinase"/>
</dbReference>
<name>A0A109BKX9_HYPSL</name>
<comment type="caution">
    <text evidence="3">The sequence shown here is derived from an EMBL/GenBank/DDBJ whole genome shotgun (WGS) entry which is preliminary data.</text>
</comment>
<dbReference type="CDD" id="cd22343">
    <property type="entry name" value="PDDEXK_lambda_exonuclease-like"/>
    <property type="match status" value="1"/>
</dbReference>
<evidence type="ECO:0000256" key="1">
    <source>
        <dbReference type="SAM" id="Coils"/>
    </source>
</evidence>
<dbReference type="InterPro" id="IPR051703">
    <property type="entry name" value="NF-kappa-B_Signaling_Reg"/>
</dbReference>
<accession>A0A109BKX9</accession>
<keyword evidence="1" id="KW-0175">Coiled coil</keyword>
<evidence type="ECO:0000313" key="4">
    <source>
        <dbReference type="Proteomes" id="UP000059074"/>
    </source>
</evidence>
<dbReference type="Proteomes" id="UP000059074">
    <property type="component" value="Unassembled WGS sequence"/>
</dbReference>
<dbReference type="PATRIC" id="fig|121290.4.peg.3470"/>
<organism evidence="3 4">
    <name type="scientific">Hyphomicrobium sulfonivorans</name>
    <dbReference type="NCBI Taxonomy" id="121290"/>
    <lineage>
        <taxon>Bacteria</taxon>
        <taxon>Pseudomonadati</taxon>
        <taxon>Pseudomonadota</taxon>
        <taxon>Alphaproteobacteria</taxon>
        <taxon>Hyphomicrobiales</taxon>
        <taxon>Hyphomicrobiaceae</taxon>
        <taxon>Hyphomicrobium</taxon>
    </lineage>
</organism>
<dbReference type="EMBL" id="LMTR01000028">
    <property type="protein sequence ID" value="KWT70721.1"/>
    <property type="molecule type" value="Genomic_DNA"/>
</dbReference>
<dbReference type="GO" id="GO:0051908">
    <property type="term" value="F:double-stranded DNA 5'-3' DNA exonuclease activity"/>
    <property type="evidence" value="ECO:0007669"/>
    <property type="project" value="UniProtKB-EC"/>
</dbReference>
<dbReference type="AlphaFoldDB" id="A0A109BKX9"/>
<dbReference type="SUPFAM" id="SSF52980">
    <property type="entry name" value="Restriction endonuclease-like"/>
    <property type="match status" value="1"/>
</dbReference>
<evidence type="ECO:0000313" key="3">
    <source>
        <dbReference type="EMBL" id="KWT70721.1"/>
    </source>
</evidence>
<keyword evidence="3" id="KW-0269">Exonuclease</keyword>
<feature type="domain" description="YqaJ viral recombinase" evidence="2">
    <location>
        <begin position="18"/>
        <end position="157"/>
    </location>
</feature>
<keyword evidence="3" id="KW-0540">Nuclease</keyword>
<gene>
    <name evidence="3" type="ORF">APY04_0782</name>
</gene>
<dbReference type="EC" id="3.1.11.3" evidence="3"/>
<dbReference type="PANTHER" id="PTHR46609:SF6">
    <property type="entry name" value="EXONUCLEASE, PHAGE-TYPE_RECB, C-TERMINAL DOMAIN-CONTAINING PROTEIN-RELATED"/>
    <property type="match status" value="1"/>
</dbReference>
<dbReference type="STRING" id="121290.APY04_0782"/>
<feature type="coiled-coil region" evidence="1">
    <location>
        <begin position="183"/>
        <end position="210"/>
    </location>
</feature>
<dbReference type="OrthoDB" id="1245848at2"/>
<dbReference type="Gene3D" id="3.90.320.10">
    <property type="match status" value="1"/>
</dbReference>
<dbReference type="InterPro" id="IPR011604">
    <property type="entry name" value="PDDEXK-like_dom_sf"/>
</dbReference>
<keyword evidence="3" id="KW-0378">Hydrolase</keyword>
<dbReference type="Pfam" id="PF09588">
    <property type="entry name" value="YqaJ"/>
    <property type="match status" value="1"/>
</dbReference>
<protein>
    <submittedName>
        <fullName evidence="3">Exonuclease</fullName>
        <ecNumber evidence="3">3.1.11.3</ecNumber>
    </submittedName>
</protein>